<keyword evidence="1" id="KW-1133">Transmembrane helix</keyword>
<comment type="caution">
    <text evidence="2">The sequence shown here is derived from an EMBL/GenBank/DDBJ whole genome shotgun (WGS) entry which is preliminary data.</text>
</comment>
<dbReference type="Proteomes" id="UP000371977">
    <property type="component" value="Unassembled WGS sequence"/>
</dbReference>
<evidence type="ECO:0000313" key="2">
    <source>
        <dbReference type="EMBL" id="TYC48770.1"/>
    </source>
</evidence>
<name>A0A6C2C4B3_9LACO</name>
<keyword evidence="1" id="KW-0812">Transmembrane</keyword>
<protein>
    <submittedName>
        <fullName evidence="2">Uncharacterized protein</fullName>
    </submittedName>
</protein>
<reference evidence="2 3" key="1">
    <citation type="submission" date="2019-01" db="EMBL/GenBank/DDBJ databases">
        <title>Weissella sp. nov., a novel lactic acid bacterium isolated from animal feces.</title>
        <authorList>
            <person name="Wang L.-T."/>
        </authorList>
    </citation>
    <scope>NUCLEOTIDE SEQUENCE [LARGE SCALE GENOMIC DNA]</scope>
    <source>
        <strain evidence="2 3">8H-2</strain>
    </source>
</reference>
<feature type="transmembrane region" description="Helical" evidence="1">
    <location>
        <begin position="6"/>
        <end position="32"/>
    </location>
</feature>
<dbReference type="OrthoDB" id="9880493at2"/>
<keyword evidence="1" id="KW-0472">Membrane</keyword>
<keyword evidence="3" id="KW-1185">Reference proteome</keyword>
<dbReference type="RefSeq" id="WP_148623008.1">
    <property type="nucleotide sequence ID" value="NZ_SDGZ01000016.1"/>
</dbReference>
<gene>
    <name evidence="2" type="ORF">ESZ50_07790</name>
</gene>
<sequence length="71" mass="7949">MSNFDQLFVLGSVAFTFIAWMAVIGLVSFLLLLTPQNIRRFSRGTARIIRYLIMRAVGIGSDSALSFVLHK</sequence>
<proteinExistence type="predicted"/>
<accession>A0A6C2C4B3</accession>
<evidence type="ECO:0000256" key="1">
    <source>
        <dbReference type="SAM" id="Phobius"/>
    </source>
</evidence>
<dbReference type="EMBL" id="SDGZ01000016">
    <property type="protein sequence ID" value="TYC48770.1"/>
    <property type="molecule type" value="Genomic_DNA"/>
</dbReference>
<dbReference type="AlphaFoldDB" id="A0A6C2C4B3"/>
<organism evidence="2 3">
    <name type="scientific">Weissella muntiaci</name>
    <dbReference type="NCBI Taxonomy" id="2508881"/>
    <lineage>
        <taxon>Bacteria</taxon>
        <taxon>Bacillati</taxon>
        <taxon>Bacillota</taxon>
        <taxon>Bacilli</taxon>
        <taxon>Lactobacillales</taxon>
        <taxon>Lactobacillaceae</taxon>
        <taxon>Weissella</taxon>
    </lineage>
</organism>
<evidence type="ECO:0000313" key="3">
    <source>
        <dbReference type="Proteomes" id="UP000371977"/>
    </source>
</evidence>